<dbReference type="GO" id="GO:0004386">
    <property type="term" value="F:helicase activity"/>
    <property type="evidence" value="ECO:0007669"/>
    <property type="project" value="UniProtKB-KW"/>
</dbReference>
<evidence type="ECO:0000256" key="2">
    <source>
        <dbReference type="ARBA" id="ARBA00022806"/>
    </source>
</evidence>
<dbReference type="GO" id="GO:0003677">
    <property type="term" value="F:DNA binding"/>
    <property type="evidence" value="ECO:0007669"/>
    <property type="project" value="UniProtKB-KW"/>
</dbReference>
<dbReference type="Gene3D" id="3.30.360.80">
    <property type="match status" value="1"/>
</dbReference>
<protein>
    <recommendedName>
        <fullName evidence="12">RNA polymerase-associated protein RapA</fullName>
    </recommendedName>
</protein>
<keyword evidence="4" id="KW-0238">DNA-binding</keyword>
<sequence>MSTPQIGQRWMVDTDSSLGLGIVTECDTRSVTIDFPAMDHSRCYSLDNSPLTRVLFTVGDNIEAIDGEKHIVAQVEAINNLVIYLTNDGEAIPETRLASTLEFNHPVKRLLVGQLDKPKWFDLRTELAKSYHRWLRSDVIGLQGARITLTPHQLYVAETATQLGRSRVLLADEVGLGKTIEAGLILQRLLLQEQVQRVLILVPDALRVQWFVELVRCFNIHAVLWGEDVDLSEPRVFIVAHRVLDGDTLLTDAPWDMTIVDEAHHFNLMADNPVVNTLKTIGETCEHLLLLSATPERMGLEQHFSRLQLLDPARFYDFAAFQQQYDHYESLADDVTQLLESEIVEPSLQQRLSTLFPHIADIKAEDKADIIHLLLDCHGTGRVVFRNTRTAITGFPDRRLVTHVLPDEVDADLNWLAGFLKQHKDEKILFITHDKDDVLDIRESLYRKMGIDCPVFHEGMSLIERDRAAAYFADKEEGAPLLLCSEIGSEGRNFQFCHHLICWDLPEHPDVLEQRIGRLDRIGQKNVIKIHVCVTNTVSQARLDWFHSILNCVEKTNPAAGVMHDQWYGQYQQNPKVVGEKVKQQTQQWLEQLQNGRDRLLEMNSCRQPQANQLVDTVRRFEEENNPENLLVMATDLLNIHMEYLGESRFSLIPSEQMLVPMIPGIPAEGCEITFDRTTATTREDVQFITWDHPLMQGLTELITTSDLGVATVALFPNKALKPGMLFLEVIFRLTIKDSVAVVANSYLSKSLLRVVVTLGDHKNLQGILPQDTLAKLIENASQPIRKVVVRDYQKEIQALFEQAQKIAQEEMQGIIQQSLSDLEQRSHLEQVRMEQLQERNDYVSAADVEQQKQHYSDMAIAIKAHCKLEVSAVRLLVTRKPERV</sequence>
<dbReference type="EMBL" id="MDLC01000036">
    <property type="protein sequence ID" value="ODS23204.1"/>
    <property type="molecule type" value="Genomic_DNA"/>
</dbReference>
<dbReference type="GO" id="GO:0016817">
    <property type="term" value="F:hydrolase activity, acting on acid anhydrides"/>
    <property type="evidence" value="ECO:0007669"/>
    <property type="project" value="InterPro"/>
</dbReference>
<dbReference type="Gene3D" id="6.10.140.1500">
    <property type="match status" value="1"/>
</dbReference>
<dbReference type="Pfam" id="PF00271">
    <property type="entry name" value="Helicase_C"/>
    <property type="match status" value="1"/>
</dbReference>
<keyword evidence="2" id="KW-0067">ATP-binding</keyword>
<dbReference type="CDD" id="cd18793">
    <property type="entry name" value="SF2_C_SNF"/>
    <property type="match status" value="1"/>
</dbReference>
<keyword evidence="1" id="KW-0378">Hydrolase</keyword>
<dbReference type="GO" id="GO:0005524">
    <property type="term" value="F:ATP binding"/>
    <property type="evidence" value="ECO:0007669"/>
    <property type="project" value="InterPro"/>
</dbReference>
<dbReference type="Pfam" id="PF18337">
    <property type="entry name" value="Tudor_RapA"/>
    <property type="match status" value="1"/>
</dbReference>
<dbReference type="Pfam" id="PF00176">
    <property type="entry name" value="SNF2-rel_dom"/>
    <property type="match status" value="1"/>
</dbReference>
<evidence type="ECO:0000256" key="1">
    <source>
        <dbReference type="ARBA" id="ARBA00022801"/>
    </source>
</evidence>
<dbReference type="Pfam" id="PF12137">
    <property type="entry name" value="RapA_C"/>
    <property type="match status" value="1"/>
</dbReference>
<dbReference type="InterPro" id="IPR001650">
    <property type="entry name" value="Helicase_C-like"/>
</dbReference>
<dbReference type="PROSITE" id="PS51194">
    <property type="entry name" value="HELICASE_CTER"/>
    <property type="match status" value="1"/>
</dbReference>
<organism evidence="10 11">
    <name type="scientific">Candidatus Endobugula sertula</name>
    <name type="common">Bugula neritina bacterial symbiont</name>
    <dbReference type="NCBI Taxonomy" id="62101"/>
    <lineage>
        <taxon>Bacteria</taxon>
        <taxon>Pseudomonadati</taxon>
        <taxon>Pseudomonadota</taxon>
        <taxon>Gammaproteobacteria</taxon>
        <taxon>Cellvibrionales</taxon>
        <taxon>Cellvibrionaceae</taxon>
        <taxon>Candidatus Endobugula</taxon>
    </lineage>
</organism>
<dbReference type="InterPro" id="IPR049730">
    <property type="entry name" value="SNF2/RAD54-like_C"/>
</dbReference>
<evidence type="ECO:0000256" key="3">
    <source>
        <dbReference type="ARBA" id="ARBA00023015"/>
    </source>
</evidence>
<dbReference type="InterPro" id="IPR027417">
    <property type="entry name" value="P-loop_NTPase"/>
</dbReference>
<dbReference type="InterPro" id="IPR040766">
    <property type="entry name" value="Tudor_2_RapA"/>
</dbReference>
<dbReference type="InterPro" id="IPR000330">
    <property type="entry name" value="SNF2_N"/>
</dbReference>
<dbReference type="SMART" id="SM00487">
    <property type="entry name" value="DEXDc"/>
    <property type="match status" value="1"/>
</dbReference>
<evidence type="ECO:0000256" key="7">
    <source>
        <dbReference type="SAM" id="Coils"/>
    </source>
</evidence>
<feature type="domain" description="Helicase C-terminal" evidence="9">
    <location>
        <begin position="412"/>
        <end position="594"/>
    </location>
</feature>
<dbReference type="Gene3D" id="3.40.50.10810">
    <property type="entry name" value="Tandem AAA-ATPase domain"/>
    <property type="match status" value="1"/>
</dbReference>
<dbReference type="Pfam" id="PF18339">
    <property type="entry name" value="Tudor_1_RapA"/>
    <property type="match status" value="1"/>
</dbReference>
<reference evidence="10 11" key="1">
    <citation type="journal article" date="2016" name="Appl. Environ. Microbiol.">
        <title>Lack of Overt Genome Reduction in the Bryostatin-Producing Bryozoan Symbiont "Candidatus Endobugula sertula".</title>
        <authorList>
            <person name="Miller I.J."/>
            <person name="Vanee N."/>
            <person name="Fong S.S."/>
            <person name="Lim-Fong G.E."/>
            <person name="Kwan J.C."/>
        </authorList>
    </citation>
    <scope>NUCLEOTIDE SEQUENCE [LARGE SCALE GENOMIC DNA]</scope>
    <source>
        <strain evidence="10">AB1-4</strain>
    </source>
</reference>
<evidence type="ECO:0000259" key="9">
    <source>
        <dbReference type="PROSITE" id="PS51194"/>
    </source>
</evidence>
<comment type="caution">
    <text evidence="10">The sequence shown here is derived from an EMBL/GenBank/DDBJ whole genome shotgun (WGS) entry which is preliminary data.</text>
</comment>
<proteinExistence type="predicted"/>
<keyword evidence="3" id="KW-0805">Transcription regulation</keyword>
<evidence type="ECO:0000256" key="5">
    <source>
        <dbReference type="ARBA" id="ARBA00023159"/>
    </source>
</evidence>
<name>A0A1D2QNS7_9GAMM</name>
<keyword evidence="7" id="KW-0175">Coiled coil</keyword>
<evidence type="ECO:0000256" key="4">
    <source>
        <dbReference type="ARBA" id="ARBA00023125"/>
    </source>
</evidence>
<dbReference type="PROSITE" id="PS51192">
    <property type="entry name" value="HELICASE_ATP_BIND_1"/>
    <property type="match status" value="1"/>
</dbReference>
<accession>A0A1D2QNS7</accession>
<evidence type="ECO:0000313" key="11">
    <source>
        <dbReference type="Proteomes" id="UP000242502"/>
    </source>
</evidence>
<keyword evidence="6" id="KW-0804">Transcription</keyword>
<dbReference type="Gene3D" id="2.30.30.140">
    <property type="match status" value="1"/>
</dbReference>
<dbReference type="SUPFAM" id="SSF52540">
    <property type="entry name" value="P-loop containing nucleoside triphosphate hydrolases"/>
    <property type="match status" value="2"/>
</dbReference>
<evidence type="ECO:0008006" key="12">
    <source>
        <dbReference type="Google" id="ProtNLM"/>
    </source>
</evidence>
<dbReference type="PANTHER" id="PTHR45766">
    <property type="entry name" value="DNA ANNEALING HELICASE AND ENDONUCLEASE ZRANB3 FAMILY MEMBER"/>
    <property type="match status" value="1"/>
</dbReference>
<evidence type="ECO:0000259" key="8">
    <source>
        <dbReference type="PROSITE" id="PS51192"/>
    </source>
</evidence>
<dbReference type="SMART" id="SM00490">
    <property type="entry name" value="HELICc"/>
    <property type="match status" value="1"/>
</dbReference>
<keyword evidence="2" id="KW-0347">Helicase</keyword>
<dbReference type="InterPro" id="IPR022737">
    <property type="entry name" value="RapA_C"/>
</dbReference>
<dbReference type="AlphaFoldDB" id="A0A1D2QNS7"/>
<dbReference type="InterPro" id="IPR038718">
    <property type="entry name" value="SNF2-like_sf"/>
</dbReference>
<feature type="coiled-coil region" evidence="7">
    <location>
        <begin position="790"/>
        <end position="840"/>
    </location>
</feature>
<dbReference type="Proteomes" id="UP000242502">
    <property type="component" value="Unassembled WGS sequence"/>
</dbReference>
<keyword evidence="2" id="KW-0547">Nucleotide-binding</keyword>
<dbReference type="STRING" id="62101.AB835_10220"/>
<dbReference type="Gene3D" id="2.30.30.930">
    <property type="match status" value="1"/>
</dbReference>
<dbReference type="InterPro" id="IPR040765">
    <property type="entry name" value="Tudor_1_RapA"/>
</dbReference>
<dbReference type="PANTHER" id="PTHR45766:SF6">
    <property type="entry name" value="SWI_SNF-RELATED MATRIX-ASSOCIATED ACTIN-DEPENDENT REGULATOR OF CHROMATIN SUBFAMILY A-LIKE PROTEIN 1"/>
    <property type="match status" value="1"/>
</dbReference>
<evidence type="ECO:0000256" key="6">
    <source>
        <dbReference type="ARBA" id="ARBA00023163"/>
    </source>
</evidence>
<gene>
    <name evidence="10" type="ORF">AB835_10220</name>
</gene>
<evidence type="ECO:0000313" key="10">
    <source>
        <dbReference type="EMBL" id="ODS23204.1"/>
    </source>
</evidence>
<keyword evidence="5" id="KW-0010">Activator</keyword>
<dbReference type="Gene3D" id="3.40.50.300">
    <property type="entry name" value="P-loop containing nucleotide triphosphate hydrolases"/>
    <property type="match status" value="1"/>
</dbReference>
<feature type="domain" description="Helicase ATP-binding" evidence="8">
    <location>
        <begin position="159"/>
        <end position="313"/>
    </location>
</feature>
<dbReference type="InterPro" id="IPR014001">
    <property type="entry name" value="Helicase_ATP-bd"/>
</dbReference>